<dbReference type="GO" id="GO:0016757">
    <property type="term" value="F:glycosyltransferase activity"/>
    <property type="evidence" value="ECO:0007669"/>
    <property type="project" value="InterPro"/>
</dbReference>
<protein>
    <recommendedName>
        <fullName evidence="1">Glycosyl transferase family 1 domain-containing protein</fullName>
    </recommendedName>
</protein>
<dbReference type="AlphaFoldDB" id="A0A1F6PAB0"/>
<sequence>MSTRKITVAQIRGDGLSDRETKTWEYFSDDIVQTVFASRKNVYSQSALPFPIITLPASSDNFLFKNYYKYFFGQYKRMFGLEKHLAGFDVAHAGELYNYYTYQAVSAKKINKNLKVVATVWENSFGRFEYNYWPGFKIPPAYWRRQLKAVMDRNKDGVDKFLPVSQDAAGLLSDYGVADSQIQVVVPGIIPTPEGKIVVPTQFAGKQIYLMVNRLVKEKGVYDVLYGWRIYLSKASDASRKLLVIVGEGPELGNMRRLVKEWQMENKIAFVNQMPYSEVLGLYKGAQCLILGSIPRPTWQEQFGYVLAEAICAGVPIVATYSGAIPEVVGEAGLLVPPAHPIALANALLSTDDASVYNRLKTGCQKEAKKFAAESYARQVSDIYRSLVG</sequence>
<gene>
    <name evidence="2" type="ORF">A2563_04385</name>
</gene>
<dbReference type="PANTHER" id="PTHR12526">
    <property type="entry name" value="GLYCOSYLTRANSFERASE"/>
    <property type="match status" value="1"/>
</dbReference>
<evidence type="ECO:0000313" key="3">
    <source>
        <dbReference type="Proteomes" id="UP000176634"/>
    </source>
</evidence>
<accession>A0A1F6PAB0</accession>
<dbReference type="Pfam" id="PF00534">
    <property type="entry name" value="Glycos_transf_1"/>
    <property type="match status" value="1"/>
</dbReference>
<organism evidence="2 3">
    <name type="scientific">Candidatus Magasanikbacteria bacterium RIFOXYD1_FULL_40_23</name>
    <dbReference type="NCBI Taxonomy" id="1798705"/>
    <lineage>
        <taxon>Bacteria</taxon>
        <taxon>Candidatus Magasanikiibacteriota</taxon>
    </lineage>
</organism>
<feature type="domain" description="Glycosyl transferase family 1" evidence="1">
    <location>
        <begin position="204"/>
        <end position="349"/>
    </location>
</feature>
<evidence type="ECO:0000259" key="1">
    <source>
        <dbReference type="Pfam" id="PF00534"/>
    </source>
</evidence>
<dbReference type="Proteomes" id="UP000176634">
    <property type="component" value="Unassembled WGS sequence"/>
</dbReference>
<comment type="caution">
    <text evidence="2">The sequence shown here is derived from an EMBL/GenBank/DDBJ whole genome shotgun (WGS) entry which is preliminary data.</text>
</comment>
<dbReference type="SUPFAM" id="SSF53756">
    <property type="entry name" value="UDP-Glycosyltransferase/glycogen phosphorylase"/>
    <property type="match status" value="1"/>
</dbReference>
<dbReference type="CDD" id="cd03801">
    <property type="entry name" value="GT4_PimA-like"/>
    <property type="match status" value="1"/>
</dbReference>
<reference evidence="2 3" key="1">
    <citation type="journal article" date="2016" name="Nat. Commun.">
        <title>Thousands of microbial genomes shed light on interconnected biogeochemical processes in an aquifer system.</title>
        <authorList>
            <person name="Anantharaman K."/>
            <person name="Brown C.T."/>
            <person name="Hug L.A."/>
            <person name="Sharon I."/>
            <person name="Castelle C.J."/>
            <person name="Probst A.J."/>
            <person name="Thomas B.C."/>
            <person name="Singh A."/>
            <person name="Wilkins M.J."/>
            <person name="Karaoz U."/>
            <person name="Brodie E.L."/>
            <person name="Williams K.H."/>
            <person name="Hubbard S.S."/>
            <person name="Banfield J.F."/>
        </authorList>
    </citation>
    <scope>NUCLEOTIDE SEQUENCE [LARGE SCALE GENOMIC DNA]</scope>
</reference>
<dbReference type="InterPro" id="IPR001296">
    <property type="entry name" value="Glyco_trans_1"/>
</dbReference>
<evidence type="ECO:0000313" key="2">
    <source>
        <dbReference type="EMBL" id="OGH92874.1"/>
    </source>
</evidence>
<name>A0A1F6PAB0_9BACT</name>
<dbReference type="EMBL" id="MFRA01000005">
    <property type="protein sequence ID" value="OGH92874.1"/>
    <property type="molecule type" value="Genomic_DNA"/>
</dbReference>
<dbReference type="Gene3D" id="3.40.50.2000">
    <property type="entry name" value="Glycogen Phosphorylase B"/>
    <property type="match status" value="2"/>
</dbReference>
<dbReference type="STRING" id="1798705.A2563_04385"/>
<proteinExistence type="predicted"/>